<dbReference type="Proteomes" id="UP000005257">
    <property type="component" value="Chromosome"/>
</dbReference>
<proteinExistence type="predicted"/>
<sequence length="54" mass="6268">MLGKGCVYKMKDNLQVIKIEKVNKHIHSIKLVLRDFVKRTEVGESVSVRMAQRL</sequence>
<accession>A0A9W3P4H2</accession>
<dbReference type="RefSeq" id="WP_000900737.1">
    <property type="nucleotide sequence ID" value="NC_018508.1"/>
</dbReference>
<organism evidence="1 2">
    <name type="scientific">Bacillus thuringiensis HD-789</name>
    <dbReference type="NCBI Taxonomy" id="1217737"/>
    <lineage>
        <taxon>Bacteria</taxon>
        <taxon>Bacillati</taxon>
        <taxon>Bacillota</taxon>
        <taxon>Bacilli</taxon>
        <taxon>Bacillales</taxon>
        <taxon>Bacillaceae</taxon>
        <taxon>Bacillus</taxon>
        <taxon>Bacillus cereus group</taxon>
    </lineage>
</organism>
<dbReference type="EMBL" id="CP003763">
    <property type="protein sequence ID" value="AFQ27476.1"/>
    <property type="molecule type" value="Genomic_DNA"/>
</dbReference>
<reference evidence="1 2" key="1">
    <citation type="journal article" date="2013" name="Genome Announc.">
        <title>Complete Genome Sequence of Bacillus thuringiensis Serovar Israelensis Strain HD-789.</title>
        <authorList>
            <person name="Doggett N.A."/>
            <person name="Stubben C.J."/>
            <person name="Chertkov O."/>
            <person name="Bruce D.C."/>
            <person name="Detter J.C."/>
            <person name="Johnson S.L."/>
            <person name="Han C.S."/>
        </authorList>
    </citation>
    <scope>NUCLEOTIDE SEQUENCE [LARGE SCALE GENOMIC DNA]</scope>
    <source>
        <strain evidence="1 2">HD-789</strain>
    </source>
</reference>
<evidence type="ECO:0000313" key="2">
    <source>
        <dbReference type="Proteomes" id="UP000005257"/>
    </source>
</evidence>
<evidence type="ECO:0000313" key="1">
    <source>
        <dbReference type="EMBL" id="AFQ27476.1"/>
    </source>
</evidence>
<dbReference type="AlphaFoldDB" id="A0A9W3P4H2"/>
<gene>
    <name evidence="1" type="ORF">BTF1_16525</name>
</gene>
<dbReference type="KEGG" id="btn:BTF1_16525"/>
<name>A0A9W3P4H2_BACTU</name>
<protein>
    <submittedName>
        <fullName evidence="1">Uncharacterized protein</fullName>
    </submittedName>
</protein>